<comment type="caution">
    <text evidence="2">The sequence shown here is derived from an EMBL/GenBank/DDBJ whole genome shotgun (WGS) entry which is preliminary data.</text>
</comment>
<feature type="transmembrane region" description="Helical" evidence="1">
    <location>
        <begin position="7"/>
        <end position="28"/>
    </location>
</feature>
<name>A0ABT4MQ69_GORRU</name>
<dbReference type="RefSeq" id="WP_301569624.1">
    <property type="nucleotide sequence ID" value="NZ_JAPWIE010000001.1"/>
</dbReference>
<keyword evidence="1" id="KW-0812">Transmembrane</keyword>
<accession>A0ABT4MQ69</accession>
<gene>
    <name evidence="2" type="ORF">O4213_04095</name>
</gene>
<proteinExistence type="predicted"/>
<feature type="transmembrane region" description="Helical" evidence="1">
    <location>
        <begin position="82"/>
        <end position="102"/>
    </location>
</feature>
<sequence length="195" mass="19886">MSSGRSGLFAVVGVAATGIIWGVVWALLTPGIEGRVVEGGRAVAIGDATAEFGAIARFFCLALAAGVVLAIVFWYPPALRGPLGVVGLSAGAVAAGIVAVWVGDAVARQRFPGRDGVPVGGEFTQPPTLRIDGAHLDTLGGLSMSWVLLVVAPITALVTYFLLVVMNREADLGHPTSLTDVSTALDSTPSEPSHS</sequence>
<feature type="transmembrane region" description="Helical" evidence="1">
    <location>
        <begin position="54"/>
        <end position="75"/>
    </location>
</feature>
<dbReference type="EMBL" id="JAPWIE010000001">
    <property type="protein sequence ID" value="MCZ4549149.1"/>
    <property type="molecule type" value="Genomic_DNA"/>
</dbReference>
<dbReference type="InterPro" id="IPR021213">
    <property type="entry name" value="DUF2567"/>
</dbReference>
<evidence type="ECO:0000313" key="3">
    <source>
        <dbReference type="Proteomes" id="UP001067235"/>
    </source>
</evidence>
<dbReference type="Pfam" id="PF10821">
    <property type="entry name" value="DUF2567"/>
    <property type="match status" value="1"/>
</dbReference>
<keyword evidence="1" id="KW-1133">Transmembrane helix</keyword>
<reference evidence="2" key="1">
    <citation type="submission" date="2022-12" db="EMBL/GenBank/DDBJ databases">
        <authorList>
            <person name="Krivoruchko A.V."/>
            <person name="Elkin A."/>
        </authorList>
    </citation>
    <scope>NUCLEOTIDE SEQUENCE</scope>
    <source>
        <strain evidence="2">IEGM 1388</strain>
    </source>
</reference>
<dbReference type="Proteomes" id="UP001067235">
    <property type="component" value="Unassembled WGS sequence"/>
</dbReference>
<evidence type="ECO:0000256" key="1">
    <source>
        <dbReference type="SAM" id="Phobius"/>
    </source>
</evidence>
<protein>
    <submittedName>
        <fullName evidence="2">DUF2567 domain-containing protein</fullName>
    </submittedName>
</protein>
<keyword evidence="3" id="KW-1185">Reference proteome</keyword>
<organism evidence="2 3">
    <name type="scientific">Gordonia rubripertincta</name>
    <name type="common">Rhodococcus corallinus</name>
    <dbReference type="NCBI Taxonomy" id="36822"/>
    <lineage>
        <taxon>Bacteria</taxon>
        <taxon>Bacillati</taxon>
        <taxon>Actinomycetota</taxon>
        <taxon>Actinomycetes</taxon>
        <taxon>Mycobacteriales</taxon>
        <taxon>Gordoniaceae</taxon>
        <taxon>Gordonia</taxon>
    </lineage>
</organism>
<feature type="transmembrane region" description="Helical" evidence="1">
    <location>
        <begin position="146"/>
        <end position="165"/>
    </location>
</feature>
<evidence type="ECO:0000313" key="2">
    <source>
        <dbReference type="EMBL" id="MCZ4549149.1"/>
    </source>
</evidence>
<keyword evidence="1" id="KW-0472">Membrane</keyword>